<dbReference type="Pfam" id="PF13240">
    <property type="entry name" value="Zn_Ribbon_1"/>
    <property type="match status" value="1"/>
</dbReference>
<keyword evidence="5" id="KW-1185">Reference proteome</keyword>
<evidence type="ECO:0000313" key="5">
    <source>
        <dbReference type="Proteomes" id="UP001225644"/>
    </source>
</evidence>
<keyword evidence="1" id="KW-0812">Transmembrane</keyword>
<feature type="domain" description="Zinc-ribbon" evidence="2">
    <location>
        <begin position="3"/>
        <end position="25"/>
    </location>
</feature>
<dbReference type="InterPro" id="IPR011047">
    <property type="entry name" value="Quinoprotein_ADH-like_sf"/>
</dbReference>
<accession>A0ABU0B4V2</accession>
<dbReference type="PANTHER" id="PTHR34512:SF30">
    <property type="entry name" value="OUTER MEMBRANE PROTEIN ASSEMBLY FACTOR BAMB"/>
    <property type="match status" value="1"/>
</dbReference>
<keyword evidence="1" id="KW-1133">Transmembrane helix</keyword>
<organism evidence="4 5">
    <name type="scientific">Desulfofundulus luciae</name>
    <dbReference type="NCBI Taxonomy" id="74702"/>
    <lineage>
        <taxon>Bacteria</taxon>
        <taxon>Bacillati</taxon>
        <taxon>Bacillota</taxon>
        <taxon>Clostridia</taxon>
        <taxon>Eubacteriales</taxon>
        <taxon>Peptococcaceae</taxon>
        <taxon>Desulfofundulus</taxon>
    </lineage>
</organism>
<dbReference type="SUPFAM" id="SSF50998">
    <property type="entry name" value="Quinoprotein alcohol dehydrogenase-like"/>
    <property type="match status" value="1"/>
</dbReference>
<dbReference type="InterPro" id="IPR002372">
    <property type="entry name" value="PQQ_rpt_dom"/>
</dbReference>
<protein>
    <submittedName>
        <fullName evidence="4">Outer membrane protein assembly factor BamB</fullName>
    </submittedName>
</protein>
<gene>
    <name evidence="4" type="ORF">J2Z49_002863</name>
</gene>
<dbReference type="Pfam" id="PF13360">
    <property type="entry name" value="PQQ_2"/>
    <property type="match status" value="1"/>
</dbReference>
<dbReference type="InterPro" id="IPR015943">
    <property type="entry name" value="WD40/YVTN_repeat-like_dom_sf"/>
</dbReference>
<evidence type="ECO:0000259" key="3">
    <source>
        <dbReference type="Pfam" id="PF13360"/>
    </source>
</evidence>
<feature type="transmembrane region" description="Helical" evidence="1">
    <location>
        <begin position="39"/>
        <end position="61"/>
    </location>
</feature>
<proteinExistence type="predicted"/>
<dbReference type="InterPro" id="IPR026870">
    <property type="entry name" value="Zinc_ribbon_dom"/>
</dbReference>
<dbReference type="Gene3D" id="2.130.10.10">
    <property type="entry name" value="YVTN repeat-like/Quinoprotein amine dehydrogenase"/>
    <property type="match status" value="1"/>
</dbReference>
<feature type="domain" description="Pyrrolo-quinoline quinone repeat" evidence="3">
    <location>
        <begin position="183"/>
        <end position="294"/>
    </location>
</feature>
<reference evidence="4 5" key="1">
    <citation type="submission" date="2023-07" db="EMBL/GenBank/DDBJ databases">
        <title>Genomic Encyclopedia of Type Strains, Phase IV (KMG-IV): sequencing the most valuable type-strain genomes for metagenomic binning, comparative biology and taxonomic classification.</title>
        <authorList>
            <person name="Goeker M."/>
        </authorList>
    </citation>
    <scope>NUCLEOTIDE SEQUENCE [LARGE SCALE GENOMIC DNA]</scope>
    <source>
        <strain evidence="4 5">DSM 12396</strain>
    </source>
</reference>
<dbReference type="Proteomes" id="UP001225644">
    <property type="component" value="Unassembled WGS sequence"/>
</dbReference>
<dbReference type="RefSeq" id="WP_307403690.1">
    <property type="nucleotide sequence ID" value="NZ_JAUSUX010000038.1"/>
</dbReference>
<keyword evidence="1" id="KW-0472">Membrane</keyword>
<dbReference type="InterPro" id="IPR018391">
    <property type="entry name" value="PQQ_b-propeller_rpt"/>
</dbReference>
<evidence type="ECO:0000259" key="2">
    <source>
        <dbReference type="Pfam" id="PF13240"/>
    </source>
</evidence>
<evidence type="ECO:0000256" key="1">
    <source>
        <dbReference type="SAM" id="Phobius"/>
    </source>
</evidence>
<dbReference type="SMART" id="SM00564">
    <property type="entry name" value="PQQ"/>
    <property type="match status" value="2"/>
</dbReference>
<sequence length="298" mass="31640">MAYCPECGAKNEDGAKFCGSCGKALDALPAAALPGRKGFPFAVVIALVLVVAVAVVAFAVWQGRKNNPEALAKSLVASVKENNPEKAAKLCANDSEFITEAINAGLTMAEDTTFAYKVVEHDKQKVDVELVTEDGDCICTIGLEKNNGKWAAAWADASAAMFQGNPHRTGVFSSRGIEQPPKVKWRFKTEGGVVSLPVISGDTVYFGTGDGCRLIALDSKTGQEKWRFKAEGSVEASPAIAGGTVYFGCADGYFYALDSKTGQEKWRFKTGDSALYPLAIAGGTIYAVSEDGYLYALQ</sequence>
<name>A0ABU0B4V2_9FIRM</name>
<dbReference type="EMBL" id="JAUSUX010000038">
    <property type="protein sequence ID" value="MDQ0287732.1"/>
    <property type="molecule type" value="Genomic_DNA"/>
</dbReference>
<comment type="caution">
    <text evidence="4">The sequence shown here is derived from an EMBL/GenBank/DDBJ whole genome shotgun (WGS) entry which is preliminary data.</text>
</comment>
<evidence type="ECO:0000313" key="4">
    <source>
        <dbReference type="EMBL" id="MDQ0287732.1"/>
    </source>
</evidence>
<dbReference type="PANTHER" id="PTHR34512">
    <property type="entry name" value="CELL SURFACE PROTEIN"/>
    <property type="match status" value="1"/>
</dbReference>